<comment type="caution">
    <text evidence="2">The sequence shown here is derived from an EMBL/GenBank/DDBJ whole genome shotgun (WGS) entry which is preliminary data.</text>
</comment>
<keyword evidence="1" id="KW-1133">Transmembrane helix</keyword>
<organism evidence="2 3">
    <name type="scientific">Ureibacillus sinduriensis BLB-1 = JCM 15800</name>
    <dbReference type="NCBI Taxonomy" id="1384057"/>
    <lineage>
        <taxon>Bacteria</taxon>
        <taxon>Bacillati</taxon>
        <taxon>Bacillota</taxon>
        <taxon>Bacilli</taxon>
        <taxon>Bacillales</taxon>
        <taxon>Caryophanaceae</taxon>
        <taxon>Ureibacillus</taxon>
    </lineage>
</organism>
<accession>A0A0A3HZU0</accession>
<name>A0A0A3HZU0_9BACL</name>
<proteinExistence type="predicted"/>
<gene>
    <name evidence="2" type="ORF">CD33_01955</name>
</gene>
<evidence type="ECO:0000313" key="3">
    <source>
        <dbReference type="Proteomes" id="UP000030408"/>
    </source>
</evidence>
<reference evidence="2 3" key="1">
    <citation type="submission" date="2014-02" db="EMBL/GenBank/DDBJ databases">
        <title>Draft genome sequence of Lysinibacillus sinduriensis JCM 15800.</title>
        <authorList>
            <person name="Zhang F."/>
            <person name="Wang G."/>
            <person name="Zhang L."/>
        </authorList>
    </citation>
    <scope>NUCLEOTIDE SEQUENCE [LARGE SCALE GENOMIC DNA]</scope>
    <source>
        <strain evidence="2 3">JCM 15800</strain>
    </source>
</reference>
<keyword evidence="1" id="KW-0472">Membrane</keyword>
<evidence type="ECO:0000313" key="2">
    <source>
        <dbReference type="EMBL" id="KGR77964.1"/>
    </source>
</evidence>
<keyword evidence="1" id="KW-0812">Transmembrane</keyword>
<dbReference type="AlphaFoldDB" id="A0A0A3HZU0"/>
<dbReference type="STRING" id="1384057.CD33_01955"/>
<protein>
    <submittedName>
        <fullName evidence="2">Uncharacterized protein</fullName>
    </submittedName>
</protein>
<dbReference type="EMBL" id="JPVO01000034">
    <property type="protein sequence ID" value="KGR77964.1"/>
    <property type="molecule type" value="Genomic_DNA"/>
</dbReference>
<dbReference type="OrthoDB" id="2721949at2"/>
<sequence length="61" mass="6671">MDTDVIAIVAIVSIVLWLAVSRELVKAPKEKNGLKLMTLISVGTLSTVIVTISLFQNTFLR</sequence>
<evidence type="ECO:0000256" key="1">
    <source>
        <dbReference type="SAM" id="Phobius"/>
    </source>
</evidence>
<keyword evidence="3" id="KW-1185">Reference proteome</keyword>
<dbReference type="Proteomes" id="UP000030408">
    <property type="component" value="Unassembled WGS sequence"/>
</dbReference>
<feature type="transmembrane region" description="Helical" evidence="1">
    <location>
        <begin position="6"/>
        <end position="24"/>
    </location>
</feature>
<feature type="transmembrane region" description="Helical" evidence="1">
    <location>
        <begin position="36"/>
        <end position="55"/>
    </location>
</feature>
<dbReference type="RefSeq" id="WP_036197624.1">
    <property type="nucleotide sequence ID" value="NZ_AVCY01000022.1"/>
</dbReference>